<dbReference type="NCBIfam" id="NF002018">
    <property type="entry name" value="PRK00823.1-3"/>
    <property type="match status" value="1"/>
</dbReference>
<dbReference type="GO" id="GO:0008124">
    <property type="term" value="F:4-alpha-hydroxytetrahydrobiopterin dehydratase activity"/>
    <property type="evidence" value="ECO:0007669"/>
    <property type="project" value="UniProtKB-UniRule"/>
</dbReference>
<dbReference type="CDD" id="cd00914">
    <property type="entry name" value="PCD_DCoH_subfamily_b"/>
    <property type="match status" value="1"/>
</dbReference>
<protein>
    <recommendedName>
        <fullName evidence="4">Putative pterin-4-alpha-carbinolamine dehydratase</fullName>
        <shortName evidence="4">PHS</shortName>
        <ecNumber evidence="4">4.2.1.96</ecNumber>
    </recommendedName>
    <alternativeName>
        <fullName evidence="4">4-alpha-hydroxy-tetrahydropterin dehydratase</fullName>
    </alternativeName>
    <alternativeName>
        <fullName evidence="4">Pterin carbinolamine dehydratase</fullName>
        <shortName evidence="4">PCD</shortName>
    </alternativeName>
</protein>
<comment type="catalytic activity">
    <reaction evidence="1 4">
        <text>(4aS,6R)-4a-hydroxy-L-erythro-5,6,7,8-tetrahydrobiopterin = (6R)-L-erythro-6,7-dihydrobiopterin + H2O</text>
        <dbReference type="Rhea" id="RHEA:11920"/>
        <dbReference type="ChEBI" id="CHEBI:15377"/>
        <dbReference type="ChEBI" id="CHEBI:15642"/>
        <dbReference type="ChEBI" id="CHEBI:43120"/>
        <dbReference type="EC" id="4.2.1.96"/>
    </reaction>
</comment>
<dbReference type="InterPro" id="IPR036428">
    <property type="entry name" value="PCD_sf"/>
</dbReference>
<proteinExistence type="inferred from homology"/>
<dbReference type="SUPFAM" id="SSF55248">
    <property type="entry name" value="PCD-like"/>
    <property type="match status" value="1"/>
</dbReference>
<organism evidence="5 6">
    <name type="scientific">Pseudovibrio exalbescens</name>
    <dbReference type="NCBI Taxonomy" id="197461"/>
    <lineage>
        <taxon>Bacteria</taxon>
        <taxon>Pseudomonadati</taxon>
        <taxon>Pseudomonadota</taxon>
        <taxon>Alphaproteobacteria</taxon>
        <taxon>Hyphomicrobiales</taxon>
        <taxon>Stappiaceae</taxon>
        <taxon>Pseudovibrio</taxon>
    </lineage>
</organism>
<dbReference type="OrthoDB" id="9794987at2"/>
<dbReference type="RefSeq" id="WP_051269156.1">
    <property type="nucleotide sequence ID" value="NZ_LVVZ01000010.1"/>
</dbReference>
<dbReference type="EC" id="4.2.1.96" evidence="4"/>
<name>A0A1U7JJN9_9HYPH</name>
<evidence type="ECO:0000256" key="1">
    <source>
        <dbReference type="ARBA" id="ARBA00001554"/>
    </source>
</evidence>
<dbReference type="PANTHER" id="PTHR12599">
    <property type="entry name" value="PTERIN-4-ALPHA-CARBINOLAMINE DEHYDRATASE"/>
    <property type="match status" value="1"/>
</dbReference>
<dbReference type="Proteomes" id="UP000185783">
    <property type="component" value="Unassembled WGS sequence"/>
</dbReference>
<comment type="caution">
    <text evidence="5">The sequence shown here is derived from an EMBL/GenBank/DDBJ whole genome shotgun (WGS) entry which is preliminary data.</text>
</comment>
<dbReference type="GO" id="GO:0006729">
    <property type="term" value="P:tetrahydrobiopterin biosynthetic process"/>
    <property type="evidence" value="ECO:0007669"/>
    <property type="project" value="InterPro"/>
</dbReference>
<dbReference type="PANTHER" id="PTHR12599:SF0">
    <property type="entry name" value="PTERIN-4-ALPHA-CARBINOLAMINE DEHYDRATASE"/>
    <property type="match status" value="1"/>
</dbReference>
<evidence type="ECO:0000313" key="5">
    <source>
        <dbReference type="EMBL" id="OKL44912.1"/>
    </source>
</evidence>
<accession>A0A1U7JJN9</accession>
<dbReference type="EMBL" id="LVVZ01000010">
    <property type="protein sequence ID" value="OKL44912.1"/>
    <property type="molecule type" value="Genomic_DNA"/>
</dbReference>
<reference evidence="5 6" key="1">
    <citation type="submission" date="2016-03" db="EMBL/GenBank/DDBJ databases">
        <title>Genome sequence of Nesiotobacter sp. nov., a moderately halophilic alphaproteobacterium isolated from the Yellow Sea, China.</title>
        <authorList>
            <person name="Zhang G."/>
            <person name="Zhang R."/>
        </authorList>
    </citation>
    <scope>NUCLEOTIDE SEQUENCE [LARGE SCALE GENOMIC DNA]</scope>
    <source>
        <strain evidence="5 6">WB1-6</strain>
    </source>
</reference>
<dbReference type="AlphaFoldDB" id="A0A1U7JJN9"/>
<keyword evidence="3 4" id="KW-0456">Lyase</keyword>
<comment type="similarity">
    <text evidence="2 4">Belongs to the pterin-4-alpha-carbinolamine dehydratase family.</text>
</comment>
<keyword evidence="6" id="KW-1185">Reference proteome</keyword>
<evidence type="ECO:0000256" key="3">
    <source>
        <dbReference type="ARBA" id="ARBA00023239"/>
    </source>
</evidence>
<gene>
    <name evidence="5" type="ORF">A3843_06425</name>
</gene>
<evidence type="ECO:0000256" key="2">
    <source>
        <dbReference type="ARBA" id="ARBA00006472"/>
    </source>
</evidence>
<sequence length="96" mass="11041">MSDILSRDEIDDALGKLEGWHHFPDEPSIKKSFEFKSFVRAFGFMSQVALLAEKQNHHPDWSNSYNKLQISLSSHDVNAITTRDIRLATSIEKLPR</sequence>
<dbReference type="NCBIfam" id="NF002017">
    <property type="entry name" value="PRK00823.1-2"/>
    <property type="match status" value="1"/>
</dbReference>
<dbReference type="HAMAP" id="MF_00434">
    <property type="entry name" value="Pterin_4_alpha"/>
    <property type="match status" value="1"/>
</dbReference>
<dbReference type="STRING" id="197461.A3843_06425"/>
<dbReference type="InterPro" id="IPR001533">
    <property type="entry name" value="Pterin_deHydtase"/>
</dbReference>
<dbReference type="Gene3D" id="3.30.1360.20">
    <property type="entry name" value="Transcriptional coactivator/pterin dehydratase"/>
    <property type="match status" value="1"/>
</dbReference>
<evidence type="ECO:0000256" key="4">
    <source>
        <dbReference type="HAMAP-Rule" id="MF_00434"/>
    </source>
</evidence>
<dbReference type="Pfam" id="PF01329">
    <property type="entry name" value="Pterin_4a"/>
    <property type="match status" value="1"/>
</dbReference>
<evidence type="ECO:0000313" key="6">
    <source>
        <dbReference type="Proteomes" id="UP000185783"/>
    </source>
</evidence>